<evidence type="ECO:0000256" key="5">
    <source>
        <dbReference type="RuleBase" id="RU363050"/>
    </source>
</evidence>
<dbReference type="GO" id="GO:0031122">
    <property type="term" value="P:cytoplasmic microtubule organization"/>
    <property type="evidence" value="ECO:0007669"/>
    <property type="project" value="TreeGrafter"/>
</dbReference>
<dbReference type="EMBL" id="LLZZ01000115">
    <property type="protein sequence ID" value="KTB04940.1"/>
    <property type="molecule type" value="Genomic_DNA"/>
</dbReference>
<dbReference type="GO" id="GO:0007020">
    <property type="term" value="P:microtubule nucleation"/>
    <property type="evidence" value="ECO:0007669"/>
    <property type="project" value="EnsemblFungi"/>
</dbReference>
<feature type="domain" description="Gamma tubulin complex component protein N-terminal" evidence="7">
    <location>
        <begin position="179"/>
        <end position="443"/>
    </location>
</feature>
<comment type="subcellular location">
    <subcellularLocation>
        <location evidence="5">Cytoplasm</location>
        <location evidence="5">Cytoskeleton</location>
        <location evidence="5">Microtubule organizing center</location>
    </subcellularLocation>
</comment>
<evidence type="ECO:0000256" key="2">
    <source>
        <dbReference type="ARBA" id="ARBA00022490"/>
    </source>
</evidence>
<name>A0A0W0CZG4_CANGB</name>
<keyword evidence="2 5" id="KW-0963">Cytoplasm</keyword>
<dbReference type="InterPro" id="IPR007259">
    <property type="entry name" value="GCP"/>
</dbReference>
<dbReference type="GO" id="GO:0000922">
    <property type="term" value="C:spindle pole"/>
    <property type="evidence" value="ECO:0007669"/>
    <property type="project" value="InterPro"/>
</dbReference>
<evidence type="ECO:0000313" key="10">
    <source>
        <dbReference type="Proteomes" id="UP000054886"/>
    </source>
</evidence>
<gene>
    <name evidence="8" type="ORF">AO440_004610</name>
    <name evidence="9" type="ORF">AO440_004976</name>
</gene>
<dbReference type="InterPro" id="IPR041470">
    <property type="entry name" value="GCP_N"/>
</dbReference>
<dbReference type="Pfam" id="PF04130">
    <property type="entry name" value="GCP_C_terminal"/>
    <property type="match status" value="1"/>
</dbReference>
<dbReference type="AlphaFoldDB" id="A0A0W0CZG4"/>
<dbReference type="Pfam" id="PF17681">
    <property type="entry name" value="GCP_N_terminal"/>
    <property type="match status" value="1"/>
</dbReference>
<protein>
    <recommendedName>
        <fullName evidence="5">Spindle pole body component</fullName>
    </recommendedName>
</protein>
<sequence length="829" mass="96082">MELGNSLSLLLETYLPPEFPDTVIQLFAKDVLFLLSSPYKNKQQLSKLIENFQSKIPVTLRHRNTLPKLLSSLEPLFSMSNEQEMLNYVNELQMEYSDNPNDQFILNRLNISPYDGNLNMGRPGSQYSESFENLDRYSERSMLSSQAYNNIGKSPNRLPLRSLLEPYMKNMIDEQEIMKSIPFVLLGTTSELFDIEYDKIIIPSNIPNSESGILHLIFEAGLLYKELGNLCDKYRRMPISPMKKAFIIAVGSELNTYNGLINQLASNDKISTNNGVYVSIYDSINKLRVFYSIMLKFEGLTGDQLLSLLEQLRHHGDLTIENIADKLFSTLLTLYYDYLSQWLTLGSIDNTNNELFIEVEQENTDGEVIFKLNTDKIPSFLTYMQARQIFVIGKSYIFVQKYCKELEYSNEFSNRYKQIYDGLRKNGISIEFIEAVNTQFKEIVSYIDTIICTKFHYHDVLKTLRNILLMGRGDLINTLITKLSSALTSSSDLLSDYSLTRILQESVQQSSLRSLINRGDNNYIINKLDARLLDLGHGAIGWDVFTLDFIVDRPLSFVLNVNRTNGRKEYLRIFNFLWKLKKNQFYFEKESKRTKEILRTFRKFPEFSPVMGDITKHISKCSILLTQLQIFHTKLDNYYLQYVINERYLDLENELSVIFDKGKTDNIKVKINKHGEKRVNGVLKPDINILNEGRKHLGNQNLRDIEQLDNTHNQFLGRILAHKLLSTNSGNNLGERSNKPYPATVIVILNSIAEFLVKYNELNEISYKIYMQLSLEHHPEISVHLQSLVHTIKLLSKQYSHCKEQISTLCDDLRADGDEELMRLSRHLR</sequence>
<comment type="caution">
    <text evidence="9">The sequence shown here is derived from an EMBL/GenBank/DDBJ whole genome shotgun (WGS) entry which is preliminary data.</text>
</comment>
<dbReference type="GO" id="GO:0005824">
    <property type="term" value="C:outer plaque of spindle pole body"/>
    <property type="evidence" value="ECO:0007669"/>
    <property type="project" value="EnsemblFungi"/>
</dbReference>
<dbReference type="GO" id="GO:0051011">
    <property type="term" value="F:microtubule minus-end binding"/>
    <property type="evidence" value="ECO:0007669"/>
    <property type="project" value="TreeGrafter"/>
</dbReference>
<evidence type="ECO:0000256" key="4">
    <source>
        <dbReference type="ARBA" id="ARBA00023212"/>
    </source>
</evidence>
<dbReference type="GO" id="GO:0051225">
    <property type="term" value="P:spindle assembly"/>
    <property type="evidence" value="ECO:0007669"/>
    <property type="project" value="TreeGrafter"/>
</dbReference>
<evidence type="ECO:0000256" key="1">
    <source>
        <dbReference type="ARBA" id="ARBA00010337"/>
    </source>
</evidence>
<dbReference type="InterPro" id="IPR042241">
    <property type="entry name" value="GCP_C_sf"/>
</dbReference>
<dbReference type="VEuPathDB" id="FungiDB:GWK60_L11099"/>
<dbReference type="PANTHER" id="PTHR19302">
    <property type="entry name" value="GAMMA TUBULIN COMPLEX PROTEIN"/>
    <property type="match status" value="1"/>
</dbReference>
<comment type="similarity">
    <text evidence="1 5">Belongs to the TUBGCP family.</text>
</comment>
<keyword evidence="3 5" id="KW-0493">Microtubule</keyword>
<dbReference type="GO" id="GO:0008275">
    <property type="term" value="C:gamma-tubulin small complex"/>
    <property type="evidence" value="ECO:0007669"/>
    <property type="project" value="EnsemblFungi"/>
</dbReference>
<feature type="domain" description="Gamma tubulin complex component C-terminal" evidence="6">
    <location>
        <begin position="459"/>
        <end position="824"/>
    </location>
</feature>
<dbReference type="VEuPathDB" id="FungiDB:B1J91_L04136g"/>
<keyword evidence="4 5" id="KW-0206">Cytoskeleton</keyword>
<dbReference type="GO" id="GO:0043015">
    <property type="term" value="F:gamma-tubulin binding"/>
    <property type="evidence" value="ECO:0007669"/>
    <property type="project" value="EnsemblFungi"/>
</dbReference>
<dbReference type="EMBL" id="LLZZ01000132">
    <property type="protein sequence ID" value="KTB01153.1"/>
    <property type="molecule type" value="Genomic_DNA"/>
</dbReference>
<dbReference type="GO" id="GO:0005822">
    <property type="term" value="C:inner plaque of spindle pole body"/>
    <property type="evidence" value="ECO:0007669"/>
    <property type="project" value="EnsemblFungi"/>
</dbReference>
<evidence type="ECO:0000259" key="7">
    <source>
        <dbReference type="Pfam" id="PF17681"/>
    </source>
</evidence>
<proteinExistence type="inferred from homology"/>
<dbReference type="VEuPathDB" id="FungiDB:CAGL0L04136g"/>
<organism evidence="9 10">
    <name type="scientific">Candida glabrata</name>
    <name type="common">Yeast</name>
    <name type="synonym">Torulopsis glabrata</name>
    <dbReference type="NCBI Taxonomy" id="5478"/>
    <lineage>
        <taxon>Eukaryota</taxon>
        <taxon>Fungi</taxon>
        <taxon>Dikarya</taxon>
        <taxon>Ascomycota</taxon>
        <taxon>Saccharomycotina</taxon>
        <taxon>Saccharomycetes</taxon>
        <taxon>Saccharomycetales</taxon>
        <taxon>Saccharomycetaceae</taxon>
        <taxon>Nakaseomyces</taxon>
    </lineage>
</organism>
<dbReference type="Proteomes" id="UP000054886">
    <property type="component" value="Unassembled WGS sequence"/>
</dbReference>
<dbReference type="GO" id="GO:0051321">
    <property type="term" value="P:meiotic cell cycle"/>
    <property type="evidence" value="ECO:0007669"/>
    <property type="project" value="TreeGrafter"/>
</dbReference>
<evidence type="ECO:0000256" key="3">
    <source>
        <dbReference type="ARBA" id="ARBA00022701"/>
    </source>
</evidence>
<reference evidence="9 10" key="1">
    <citation type="submission" date="2015-10" db="EMBL/GenBank/DDBJ databases">
        <title>Draft genomes sequences of Candida glabrata isolates 1A, 1B, 2A, 2B, 3A and 3B.</title>
        <authorList>
            <person name="Haavelsrud O.E."/>
            <person name="Gaustad P."/>
        </authorList>
    </citation>
    <scope>NUCLEOTIDE SEQUENCE [LARGE SCALE GENOMIC DNA]</scope>
    <source>
        <strain evidence="9">910700640</strain>
    </source>
</reference>
<dbReference type="Gene3D" id="1.20.120.1900">
    <property type="entry name" value="Gamma-tubulin complex, C-terminal domain"/>
    <property type="match status" value="1"/>
</dbReference>
<dbReference type="VEuPathDB" id="FungiDB:GVI51_L03949"/>
<dbReference type="InterPro" id="IPR040457">
    <property type="entry name" value="GCP_C"/>
</dbReference>
<dbReference type="GO" id="GO:0007052">
    <property type="term" value="P:mitotic spindle organization"/>
    <property type="evidence" value="ECO:0007669"/>
    <property type="project" value="EnsemblFungi"/>
</dbReference>
<accession>A0A0W0CZG4</accession>
<dbReference type="PANTHER" id="PTHR19302:SF33">
    <property type="entry name" value="GAMMA-TUBULIN COMPLEX COMPONENT 5"/>
    <property type="match status" value="1"/>
</dbReference>
<evidence type="ECO:0000313" key="9">
    <source>
        <dbReference type="EMBL" id="KTB04940.1"/>
    </source>
</evidence>
<evidence type="ECO:0000259" key="6">
    <source>
        <dbReference type="Pfam" id="PF04130"/>
    </source>
</evidence>
<dbReference type="GO" id="GO:0005874">
    <property type="term" value="C:microtubule"/>
    <property type="evidence" value="ECO:0007669"/>
    <property type="project" value="UniProtKB-KW"/>
</dbReference>
<evidence type="ECO:0000313" key="8">
    <source>
        <dbReference type="EMBL" id="KTB01153.1"/>
    </source>
</evidence>